<sequence>MERILRAMGEVMAERGTQKAGINAVAERAGVNKVLIYRYFGGWEGLLEAYVQRGFFLSMFNEKFMESVPDNLSPDVRGKVWSDYVIQLMREFKTRKPSQELIRWEMAHADSELAQRLAAFREESYRKLVNKLAPYPEYDPVAIATLMISAITLLVLASEQRDQIMDINLKSEEGWQRIEKAIKRIYSGLNLAMEVENQKKHEEQARPEVARPEVAQPQQAES</sequence>
<evidence type="ECO:0000256" key="2">
    <source>
        <dbReference type="ARBA" id="ARBA00023125"/>
    </source>
</evidence>
<dbReference type="PROSITE" id="PS50977">
    <property type="entry name" value="HTH_TETR_2"/>
    <property type="match status" value="1"/>
</dbReference>
<accession>A0ABP8JX94</accession>
<keyword evidence="3" id="KW-0804">Transcription</keyword>
<keyword evidence="2 4" id="KW-0238">DNA-binding</keyword>
<proteinExistence type="predicted"/>
<evidence type="ECO:0000256" key="1">
    <source>
        <dbReference type="ARBA" id="ARBA00023015"/>
    </source>
</evidence>
<evidence type="ECO:0000256" key="4">
    <source>
        <dbReference type="PROSITE-ProRule" id="PRU00335"/>
    </source>
</evidence>
<gene>
    <name evidence="7" type="ORF">GCM10023187_05900</name>
</gene>
<dbReference type="EMBL" id="BAABHB010000001">
    <property type="protein sequence ID" value="GAA4397054.1"/>
    <property type="molecule type" value="Genomic_DNA"/>
</dbReference>
<dbReference type="InterPro" id="IPR009057">
    <property type="entry name" value="Homeodomain-like_sf"/>
</dbReference>
<dbReference type="Gene3D" id="1.10.357.10">
    <property type="entry name" value="Tetracycline Repressor, domain 2"/>
    <property type="match status" value="1"/>
</dbReference>
<evidence type="ECO:0000256" key="5">
    <source>
        <dbReference type="SAM" id="MobiDB-lite"/>
    </source>
</evidence>
<evidence type="ECO:0000313" key="8">
    <source>
        <dbReference type="Proteomes" id="UP001500936"/>
    </source>
</evidence>
<feature type="compositionally biased region" description="Basic and acidic residues" evidence="5">
    <location>
        <begin position="197"/>
        <end position="211"/>
    </location>
</feature>
<dbReference type="PRINTS" id="PR00455">
    <property type="entry name" value="HTHTETR"/>
</dbReference>
<protein>
    <submittedName>
        <fullName evidence="7">TetR/AcrR family transcriptional regulator</fullName>
    </submittedName>
</protein>
<name>A0ABP8JX94_9BACT</name>
<dbReference type="Proteomes" id="UP001500936">
    <property type="component" value="Unassembled WGS sequence"/>
</dbReference>
<evidence type="ECO:0000313" key="7">
    <source>
        <dbReference type="EMBL" id="GAA4397054.1"/>
    </source>
</evidence>
<dbReference type="PANTHER" id="PTHR30055:SF234">
    <property type="entry name" value="HTH-TYPE TRANSCRIPTIONAL REGULATOR BETI"/>
    <property type="match status" value="1"/>
</dbReference>
<organism evidence="7 8">
    <name type="scientific">Nibrella viscosa</name>
    <dbReference type="NCBI Taxonomy" id="1084524"/>
    <lineage>
        <taxon>Bacteria</taxon>
        <taxon>Pseudomonadati</taxon>
        <taxon>Bacteroidota</taxon>
        <taxon>Cytophagia</taxon>
        <taxon>Cytophagales</taxon>
        <taxon>Spirosomataceae</taxon>
        <taxon>Nibrella</taxon>
    </lineage>
</organism>
<dbReference type="SUPFAM" id="SSF46689">
    <property type="entry name" value="Homeodomain-like"/>
    <property type="match status" value="1"/>
</dbReference>
<keyword evidence="8" id="KW-1185">Reference proteome</keyword>
<dbReference type="InterPro" id="IPR050109">
    <property type="entry name" value="HTH-type_TetR-like_transc_reg"/>
</dbReference>
<feature type="DNA-binding region" description="H-T-H motif" evidence="4">
    <location>
        <begin position="21"/>
        <end position="40"/>
    </location>
</feature>
<feature type="domain" description="HTH tetR-type" evidence="6">
    <location>
        <begin position="1"/>
        <end position="58"/>
    </location>
</feature>
<dbReference type="InterPro" id="IPR001647">
    <property type="entry name" value="HTH_TetR"/>
</dbReference>
<evidence type="ECO:0000256" key="3">
    <source>
        <dbReference type="ARBA" id="ARBA00023163"/>
    </source>
</evidence>
<comment type="caution">
    <text evidence="7">The sequence shown here is derived from an EMBL/GenBank/DDBJ whole genome shotgun (WGS) entry which is preliminary data.</text>
</comment>
<feature type="region of interest" description="Disordered" evidence="5">
    <location>
        <begin position="197"/>
        <end position="222"/>
    </location>
</feature>
<dbReference type="Pfam" id="PF00440">
    <property type="entry name" value="TetR_N"/>
    <property type="match status" value="1"/>
</dbReference>
<dbReference type="PANTHER" id="PTHR30055">
    <property type="entry name" value="HTH-TYPE TRANSCRIPTIONAL REGULATOR RUTR"/>
    <property type="match status" value="1"/>
</dbReference>
<keyword evidence="1" id="KW-0805">Transcription regulation</keyword>
<reference evidence="8" key="1">
    <citation type="journal article" date="2019" name="Int. J. Syst. Evol. Microbiol.">
        <title>The Global Catalogue of Microorganisms (GCM) 10K type strain sequencing project: providing services to taxonomists for standard genome sequencing and annotation.</title>
        <authorList>
            <consortium name="The Broad Institute Genomics Platform"/>
            <consortium name="The Broad Institute Genome Sequencing Center for Infectious Disease"/>
            <person name="Wu L."/>
            <person name="Ma J."/>
        </authorList>
    </citation>
    <scope>NUCLEOTIDE SEQUENCE [LARGE SCALE GENOMIC DNA]</scope>
    <source>
        <strain evidence="8">JCM 17925</strain>
    </source>
</reference>
<evidence type="ECO:0000259" key="6">
    <source>
        <dbReference type="PROSITE" id="PS50977"/>
    </source>
</evidence>